<keyword evidence="7 9" id="KW-1133">Transmembrane helix</keyword>
<feature type="transmembrane region" description="Helical" evidence="9">
    <location>
        <begin position="1428"/>
        <end position="1448"/>
    </location>
</feature>
<feature type="transmembrane region" description="Helical" evidence="9">
    <location>
        <begin position="1227"/>
        <end position="1257"/>
    </location>
</feature>
<dbReference type="CDD" id="cd03233">
    <property type="entry name" value="ABCG_PDR_domain1"/>
    <property type="match status" value="1"/>
</dbReference>
<dbReference type="InterPro" id="IPR010929">
    <property type="entry name" value="PDR_CDR_ABC"/>
</dbReference>
<dbReference type="Gene3D" id="3.40.50.300">
    <property type="entry name" value="P-loop containing nucleotide triphosphate hydrolases"/>
    <property type="match status" value="2"/>
</dbReference>
<dbReference type="InterPro" id="IPR003439">
    <property type="entry name" value="ABC_transporter-like_ATP-bd"/>
</dbReference>
<feature type="transmembrane region" description="Helical" evidence="9">
    <location>
        <begin position="519"/>
        <end position="541"/>
    </location>
</feature>
<dbReference type="SUPFAM" id="SSF52540">
    <property type="entry name" value="P-loop containing nucleoside triphosphate hydrolases"/>
    <property type="match status" value="2"/>
</dbReference>
<evidence type="ECO:0000256" key="9">
    <source>
        <dbReference type="SAM" id="Phobius"/>
    </source>
</evidence>
<dbReference type="PROSITE" id="PS00211">
    <property type="entry name" value="ABC_TRANSPORTER_1"/>
    <property type="match status" value="1"/>
</dbReference>
<gene>
    <name evidence="11" type="ORF">FN846DRAFT_781303</name>
</gene>
<evidence type="ECO:0000313" key="11">
    <source>
        <dbReference type="EMBL" id="KAA8901298.1"/>
    </source>
</evidence>
<dbReference type="GO" id="GO:0016887">
    <property type="term" value="F:ATP hydrolysis activity"/>
    <property type="evidence" value="ECO:0007669"/>
    <property type="project" value="InterPro"/>
</dbReference>
<feature type="transmembrane region" description="Helical" evidence="9">
    <location>
        <begin position="1277"/>
        <end position="1297"/>
    </location>
</feature>
<organism evidence="11 12">
    <name type="scientific">Sphaerosporella brunnea</name>
    <dbReference type="NCBI Taxonomy" id="1250544"/>
    <lineage>
        <taxon>Eukaryota</taxon>
        <taxon>Fungi</taxon>
        <taxon>Dikarya</taxon>
        <taxon>Ascomycota</taxon>
        <taxon>Pezizomycotina</taxon>
        <taxon>Pezizomycetes</taxon>
        <taxon>Pezizales</taxon>
        <taxon>Pyronemataceae</taxon>
        <taxon>Sphaerosporella</taxon>
    </lineage>
</organism>
<dbReference type="InterPro" id="IPR003593">
    <property type="entry name" value="AAA+_ATPase"/>
</dbReference>
<name>A0A5J5ERW3_9PEZI</name>
<evidence type="ECO:0000256" key="3">
    <source>
        <dbReference type="ARBA" id="ARBA00022448"/>
    </source>
</evidence>
<keyword evidence="4 9" id="KW-0812">Transmembrane</keyword>
<feature type="domain" description="ABC transporter" evidence="10">
    <location>
        <begin position="115"/>
        <end position="374"/>
    </location>
</feature>
<keyword evidence="5" id="KW-0547">Nucleotide-binding</keyword>
<dbReference type="FunFam" id="3.40.50.300:FF:000881">
    <property type="entry name" value="ABC multidrug transporter A-1"/>
    <property type="match status" value="1"/>
</dbReference>
<dbReference type="InterPro" id="IPR027417">
    <property type="entry name" value="P-loop_NTPase"/>
</dbReference>
<dbReference type="InterPro" id="IPR029481">
    <property type="entry name" value="ABC_trans_N"/>
</dbReference>
<dbReference type="Proteomes" id="UP000326924">
    <property type="component" value="Unassembled WGS sequence"/>
</dbReference>
<feature type="transmembrane region" description="Helical" evidence="9">
    <location>
        <begin position="1190"/>
        <end position="1207"/>
    </location>
</feature>
<dbReference type="PROSITE" id="PS50893">
    <property type="entry name" value="ABC_TRANSPORTER_2"/>
    <property type="match status" value="2"/>
</dbReference>
<sequence length="1462" mass="162732">MQEPGFTAISEARVTELARQISHASALGGPAGLSRVSTAKTLVDVNPFAIDPNTHPELDPSSPKFNARQWVKTLVHHHTSHSGEVLKAGFSFRNLNVHGFGTPTDFQKDVLNIFYGIPDMIRDVIGGGGASSRKTKIQILRDFEGVLNAGEMLVVLGRPGSGCSTFLKTIAGETHGFHVGDGSVVNYQGIPPEAMHSRFRGEVVYQAETDVHFPQLTVGDTLKFAAEARAPRVRPFDVPREQYAEHMRDVIMAVFGLSHTINTKVGNDFIRGVSGGERKRVSIAEVALAGAPLQCWDNSTRGLDSATALEFVKTLRMNTDLAGSTCCLAIYQAPQAAYDIFDKVIVLYEGRQIYFGRATEARQYFENMGWQCPARSTTADFLTSLTNPAERTPQLGFENKVPRTPDEFAARWRDSQDRQRLLLEIEAFEKEFPFDGTREEEFRNIRSTQQAKGANPRSPYTLSVPGQIKLCMGRGFKRLRGDMSMTLSGAIGNSIMALIIGSVFYNLPKDTSSFFSRGALLFFAVLLNAFSSALEILTLYAQRPIVEKHAKYAFYHPFAEAISSMIVDMPAKIITAITFNLTLYFMTNLRREVDAFFIFLLFSFVCTLTMSNIFRTIASISRSLSEAMPLAAIFILALIVYTGFTIPTRDMMVYARWINYVNPIGYAFESLMVNEFSGQNYPCMSYVPSSLDGALPEYDMPGNSLSHICSYTGSVPGQTYISGDAFIEASYNYRHSHLWRNLGIEFAFMGFFLFTYLFATEYISAARSKGEVLVFRRGRVSAGPKDIESASREKFPVNSAAPSMNPTEISAVIQKQTSIFHWEDVVYDIKIKKEDRRLLDHVDGWVKPGTLTALMGVSGAGKTTLLDVLANRVTMGVVTGNMCVDGQPRDGSFQRKTGYVQQQDLHLSTSTVREALQFSASLRQPASVSKEEKMAYVEEIIDLLEMGGYADAVVGVPGEGLNVEQRKRLTIAVELTAKPELLLFLDEPTSGLDSQTAWSICALMRKLANNGQAILCTIHQPSAILMQEFDRLLFLASGGRTVYFGPIGENSNILTSYFEKNGAHHCPPEANPAEWMLEVIGAAPGHSTDKDWHAIWNNSPEKAAVKAELKQMEIELSKQPRAPSVAGTSEFAVPFREQLFVCTKRVFEQYWRTPSYIWSKAFLCTVTALFIGFSFFMANNSLQGMQNQMFAIFMLLTIFGNLSQQMMPHFVTQRSLYEVRERPSKTYSWQAFMCANIIVEVPWQTLMAVFTFVSWYYPIGLYRNAQPTDTLNERSGLMFLLILAFYLWTSTFSQMLVAGMDTAETAGNIGQLLFSLCLIFCGVLAGPSVFPRFWIFLYRVSPFTYLVSAMLSTGLAGTTVECSSIEVLKFQPPSGMDCGTFMANYTLAAGGRVYNPDATSDCQFCTITDTDTFLKAVSADYSVRWRNFGLLLVYIAVNTAGALFFYWLARVPKKSDKKVKKA</sequence>
<feature type="transmembrane region" description="Helical" evidence="9">
    <location>
        <begin position="1157"/>
        <end position="1178"/>
    </location>
</feature>
<dbReference type="GO" id="GO:0005524">
    <property type="term" value="F:ATP binding"/>
    <property type="evidence" value="ECO:0007669"/>
    <property type="project" value="UniProtKB-KW"/>
</dbReference>
<proteinExistence type="inferred from homology"/>
<dbReference type="Pfam" id="PF06422">
    <property type="entry name" value="PDR_CDR"/>
    <property type="match status" value="1"/>
</dbReference>
<dbReference type="Pfam" id="PF01061">
    <property type="entry name" value="ABC2_membrane"/>
    <property type="match status" value="2"/>
</dbReference>
<dbReference type="InterPro" id="IPR034003">
    <property type="entry name" value="ABCG_PDR_2"/>
</dbReference>
<dbReference type="InterPro" id="IPR013525">
    <property type="entry name" value="ABC2_TM"/>
</dbReference>
<evidence type="ECO:0000256" key="5">
    <source>
        <dbReference type="ARBA" id="ARBA00022741"/>
    </source>
</evidence>
<dbReference type="Pfam" id="PF00005">
    <property type="entry name" value="ABC_tran"/>
    <property type="match status" value="2"/>
</dbReference>
<feature type="transmembrane region" description="Helical" evidence="9">
    <location>
        <begin position="561"/>
        <end position="583"/>
    </location>
</feature>
<dbReference type="InterPro" id="IPR017871">
    <property type="entry name" value="ABC_transporter-like_CS"/>
</dbReference>
<feature type="domain" description="ABC transporter" evidence="10">
    <location>
        <begin position="820"/>
        <end position="1062"/>
    </location>
</feature>
<dbReference type="InterPro" id="IPR034001">
    <property type="entry name" value="ABCG_PDR_1"/>
</dbReference>
<dbReference type="InterPro" id="IPR043926">
    <property type="entry name" value="ABCG_dom"/>
</dbReference>
<keyword evidence="12" id="KW-1185">Reference proteome</keyword>
<comment type="caution">
    <text evidence="11">The sequence shown here is derived from an EMBL/GenBank/DDBJ whole genome shotgun (WGS) entry which is preliminary data.</text>
</comment>
<dbReference type="EMBL" id="VXIS01000146">
    <property type="protein sequence ID" value="KAA8901298.1"/>
    <property type="molecule type" value="Genomic_DNA"/>
</dbReference>
<comment type="similarity">
    <text evidence="2">Belongs to the ABC transporter superfamily. ABCG family. PDR (TC 3.A.1.205) subfamily.</text>
</comment>
<evidence type="ECO:0000256" key="8">
    <source>
        <dbReference type="ARBA" id="ARBA00023136"/>
    </source>
</evidence>
<keyword evidence="8 9" id="KW-0472">Membrane</keyword>
<dbReference type="InParanoid" id="A0A5J5ERW3"/>
<comment type="subcellular location">
    <subcellularLocation>
        <location evidence="1">Membrane</location>
        <topology evidence="1">Multi-pass membrane protein</topology>
    </subcellularLocation>
</comment>
<dbReference type="OrthoDB" id="245989at2759"/>
<dbReference type="Pfam" id="PF14510">
    <property type="entry name" value="ABC_trans_N"/>
    <property type="match status" value="1"/>
</dbReference>
<feature type="transmembrane region" description="Helical" evidence="9">
    <location>
        <begin position="627"/>
        <end position="646"/>
    </location>
</feature>
<evidence type="ECO:0000256" key="2">
    <source>
        <dbReference type="ARBA" id="ARBA00006012"/>
    </source>
</evidence>
<dbReference type="Pfam" id="PF19055">
    <property type="entry name" value="ABC2_membrane_7"/>
    <property type="match status" value="1"/>
</dbReference>
<keyword evidence="3" id="KW-0813">Transport</keyword>
<feature type="transmembrane region" description="Helical" evidence="9">
    <location>
        <begin position="742"/>
        <end position="759"/>
    </location>
</feature>
<evidence type="ECO:0000256" key="1">
    <source>
        <dbReference type="ARBA" id="ARBA00004141"/>
    </source>
</evidence>
<feature type="transmembrane region" description="Helical" evidence="9">
    <location>
        <begin position="1309"/>
        <end position="1330"/>
    </location>
</feature>
<dbReference type="GO" id="GO:0140359">
    <property type="term" value="F:ABC-type transporter activity"/>
    <property type="evidence" value="ECO:0007669"/>
    <property type="project" value="InterPro"/>
</dbReference>
<protein>
    <submittedName>
        <fullName evidence="11">ABC-2 type transporter-domain-containing protein</fullName>
    </submittedName>
</protein>
<evidence type="ECO:0000256" key="7">
    <source>
        <dbReference type="ARBA" id="ARBA00022989"/>
    </source>
</evidence>
<accession>A0A5J5ERW3</accession>
<feature type="transmembrane region" description="Helical" evidence="9">
    <location>
        <begin position="1342"/>
        <end position="1360"/>
    </location>
</feature>
<feature type="transmembrane region" description="Helical" evidence="9">
    <location>
        <begin position="487"/>
        <end position="507"/>
    </location>
</feature>
<evidence type="ECO:0000259" key="10">
    <source>
        <dbReference type="PROSITE" id="PS50893"/>
    </source>
</evidence>
<keyword evidence="6" id="KW-0067">ATP-binding</keyword>
<dbReference type="PANTHER" id="PTHR19241">
    <property type="entry name" value="ATP-BINDING CASSETTE TRANSPORTER"/>
    <property type="match status" value="1"/>
</dbReference>
<dbReference type="CDD" id="cd03232">
    <property type="entry name" value="ABCG_PDR_domain2"/>
    <property type="match status" value="1"/>
</dbReference>
<evidence type="ECO:0000256" key="6">
    <source>
        <dbReference type="ARBA" id="ARBA00022840"/>
    </source>
</evidence>
<evidence type="ECO:0000256" key="4">
    <source>
        <dbReference type="ARBA" id="ARBA00022692"/>
    </source>
</evidence>
<dbReference type="SMART" id="SM00382">
    <property type="entry name" value="AAA"/>
    <property type="match status" value="2"/>
</dbReference>
<dbReference type="FunCoup" id="A0A5J5ERW3">
    <property type="interactions" value="348"/>
</dbReference>
<dbReference type="GO" id="GO:0016020">
    <property type="term" value="C:membrane"/>
    <property type="evidence" value="ECO:0007669"/>
    <property type="project" value="UniProtKB-SubCell"/>
</dbReference>
<dbReference type="FunFam" id="3.40.50.300:FF:000054">
    <property type="entry name" value="ABC multidrug transporter atrF"/>
    <property type="match status" value="1"/>
</dbReference>
<feature type="transmembrane region" description="Helical" evidence="9">
    <location>
        <begin position="595"/>
        <end position="615"/>
    </location>
</feature>
<evidence type="ECO:0000313" key="12">
    <source>
        <dbReference type="Proteomes" id="UP000326924"/>
    </source>
</evidence>
<reference evidence="11 12" key="1">
    <citation type="submission" date="2019-09" db="EMBL/GenBank/DDBJ databases">
        <title>Draft genome of the ectomycorrhizal ascomycete Sphaerosporella brunnea.</title>
        <authorList>
            <consortium name="DOE Joint Genome Institute"/>
            <person name="Benucci G.M."/>
            <person name="Marozzi G."/>
            <person name="Antonielli L."/>
            <person name="Sanchez S."/>
            <person name="Marco P."/>
            <person name="Wang X."/>
            <person name="Falini L.B."/>
            <person name="Barry K."/>
            <person name="Haridas S."/>
            <person name="Lipzen A."/>
            <person name="Labutti K."/>
            <person name="Grigoriev I.V."/>
            <person name="Murat C."/>
            <person name="Martin F."/>
            <person name="Albertini E."/>
            <person name="Donnini D."/>
            <person name="Bonito G."/>
        </authorList>
    </citation>
    <scope>NUCLEOTIDE SEQUENCE [LARGE SCALE GENOMIC DNA]</scope>
    <source>
        <strain evidence="11 12">Sb_GMNB300</strain>
    </source>
</reference>